<dbReference type="InterPro" id="IPR036872">
    <property type="entry name" value="CH_dom_sf"/>
</dbReference>
<dbReference type="PANTHER" id="PTHR47385:SF14">
    <property type="entry name" value="TRANSGELIN"/>
    <property type="match status" value="1"/>
</dbReference>
<dbReference type="Gene3D" id="1.10.418.10">
    <property type="entry name" value="Calponin-like domain"/>
    <property type="match status" value="1"/>
</dbReference>
<accession>A0A0N5BFW6</accession>
<evidence type="ECO:0000313" key="3">
    <source>
        <dbReference type="Proteomes" id="UP000046392"/>
    </source>
</evidence>
<feature type="compositionally biased region" description="Polar residues" evidence="1">
    <location>
        <begin position="25"/>
        <end position="44"/>
    </location>
</feature>
<feature type="region of interest" description="Disordered" evidence="1">
    <location>
        <begin position="261"/>
        <end position="317"/>
    </location>
</feature>
<evidence type="ECO:0000313" key="4">
    <source>
        <dbReference type="WBParaSite" id="SPAL_0000487700.1"/>
    </source>
</evidence>
<proteinExistence type="predicted"/>
<dbReference type="CDD" id="cd00014">
    <property type="entry name" value="CH_SF"/>
    <property type="match status" value="1"/>
</dbReference>
<organism evidence="3 4">
    <name type="scientific">Strongyloides papillosus</name>
    <name type="common">Intestinal threadworm</name>
    <dbReference type="NCBI Taxonomy" id="174720"/>
    <lineage>
        <taxon>Eukaryota</taxon>
        <taxon>Metazoa</taxon>
        <taxon>Ecdysozoa</taxon>
        <taxon>Nematoda</taxon>
        <taxon>Chromadorea</taxon>
        <taxon>Rhabditida</taxon>
        <taxon>Tylenchina</taxon>
        <taxon>Panagrolaimomorpha</taxon>
        <taxon>Strongyloidoidea</taxon>
        <taxon>Strongyloididae</taxon>
        <taxon>Strongyloides</taxon>
    </lineage>
</organism>
<sequence length="317" mass="33901">MAAIESVPKVENNVEVVTEKIEESIATTTTVDGDGPQGTTSTTEGGEKNQQDGVETKAAIESAIAQIKSITEDPIAWISAQKPAVIHKVNSIVCNWIAGLVNEGSETPIVTAPGKNDTVTKNQFLAFLKDGTVLAHFANKLSPGSVETVHEGENAQVKENQTSNIEGFIKFAKEKFELPEEHVFSVADIQDKGKEGYQAVFDTLTRIGMSVKDKFEKEGLDIDSITESAAKVTQNKIFVTLLGLFNRAKAALTAKKSVGEKTADGKDKVTAEDGGDKKEDAEATTTKEGDGTVGNEANKETEQIKTDEVQKSEVAAN</sequence>
<feature type="region of interest" description="Disordered" evidence="1">
    <location>
        <begin position="24"/>
        <end position="53"/>
    </location>
</feature>
<protein>
    <submittedName>
        <fullName evidence="4">Calponin-homology (CH) domain-containing protein</fullName>
    </submittedName>
</protein>
<dbReference type="InterPro" id="IPR001715">
    <property type="entry name" value="CH_dom"/>
</dbReference>
<dbReference type="Proteomes" id="UP000046392">
    <property type="component" value="Unplaced"/>
</dbReference>
<keyword evidence="3" id="KW-1185">Reference proteome</keyword>
<dbReference type="PANTHER" id="PTHR47385">
    <property type="entry name" value="CALPONIN"/>
    <property type="match status" value="1"/>
</dbReference>
<dbReference type="SUPFAM" id="SSF47576">
    <property type="entry name" value="Calponin-homology domain, CH-domain"/>
    <property type="match status" value="1"/>
</dbReference>
<dbReference type="GO" id="GO:0015629">
    <property type="term" value="C:actin cytoskeleton"/>
    <property type="evidence" value="ECO:0007669"/>
    <property type="project" value="TreeGrafter"/>
</dbReference>
<evidence type="ECO:0000256" key="1">
    <source>
        <dbReference type="SAM" id="MobiDB-lite"/>
    </source>
</evidence>
<feature type="compositionally biased region" description="Basic and acidic residues" evidence="1">
    <location>
        <begin position="297"/>
        <end position="311"/>
    </location>
</feature>
<name>A0A0N5BFW6_STREA</name>
<dbReference type="PROSITE" id="PS50021">
    <property type="entry name" value="CH"/>
    <property type="match status" value="1"/>
</dbReference>
<dbReference type="SMART" id="SM00033">
    <property type="entry name" value="CH"/>
    <property type="match status" value="1"/>
</dbReference>
<feature type="domain" description="Calponin-homology (CH)" evidence="2">
    <location>
        <begin position="87"/>
        <end position="209"/>
    </location>
</feature>
<dbReference type="InterPro" id="IPR050606">
    <property type="entry name" value="Calponin-like"/>
</dbReference>
<dbReference type="Pfam" id="PF00307">
    <property type="entry name" value="CH"/>
    <property type="match status" value="1"/>
</dbReference>
<dbReference type="GO" id="GO:0007015">
    <property type="term" value="P:actin filament organization"/>
    <property type="evidence" value="ECO:0007669"/>
    <property type="project" value="TreeGrafter"/>
</dbReference>
<dbReference type="GO" id="GO:0051015">
    <property type="term" value="F:actin filament binding"/>
    <property type="evidence" value="ECO:0007669"/>
    <property type="project" value="TreeGrafter"/>
</dbReference>
<evidence type="ECO:0000259" key="2">
    <source>
        <dbReference type="PROSITE" id="PS50021"/>
    </source>
</evidence>
<reference evidence="4" key="1">
    <citation type="submission" date="2017-02" db="UniProtKB">
        <authorList>
            <consortium name="WormBaseParasite"/>
        </authorList>
    </citation>
    <scope>IDENTIFICATION</scope>
</reference>
<feature type="compositionally biased region" description="Basic and acidic residues" evidence="1">
    <location>
        <begin position="261"/>
        <end position="290"/>
    </location>
</feature>
<dbReference type="WBParaSite" id="SPAL_0000487700.1">
    <property type="protein sequence ID" value="SPAL_0000487700.1"/>
    <property type="gene ID" value="SPAL_0000487700"/>
</dbReference>
<dbReference type="AlphaFoldDB" id="A0A0N5BFW6"/>